<feature type="compositionally biased region" description="Gly residues" evidence="1">
    <location>
        <begin position="1829"/>
        <end position="1839"/>
    </location>
</feature>
<feature type="region of interest" description="Disordered" evidence="1">
    <location>
        <begin position="757"/>
        <end position="833"/>
    </location>
</feature>
<feature type="compositionally biased region" description="Polar residues" evidence="1">
    <location>
        <begin position="245"/>
        <end position="255"/>
    </location>
</feature>
<feature type="region of interest" description="Disordered" evidence="1">
    <location>
        <begin position="1247"/>
        <end position="1280"/>
    </location>
</feature>
<dbReference type="EMBL" id="NWUJ01000005">
    <property type="protein sequence ID" value="PFH35359.1"/>
    <property type="molecule type" value="Genomic_DNA"/>
</dbReference>
<feature type="region of interest" description="Disordered" evidence="1">
    <location>
        <begin position="2071"/>
        <end position="2122"/>
    </location>
</feature>
<feature type="region of interest" description="Disordered" evidence="1">
    <location>
        <begin position="1444"/>
        <end position="1467"/>
    </location>
</feature>
<dbReference type="RefSeq" id="XP_029219368.1">
    <property type="nucleotide sequence ID" value="XM_029364660.1"/>
</dbReference>
<feature type="compositionally biased region" description="Polar residues" evidence="1">
    <location>
        <begin position="488"/>
        <end position="500"/>
    </location>
</feature>
<feature type="region of interest" description="Disordered" evidence="1">
    <location>
        <begin position="487"/>
        <end position="525"/>
    </location>
</feature>
<reference evidence="2 3" key="1">
    <citation type="submission" date="2017-09" db="EMBL/GenBank/DDBJ databases">
        <title>Genome sequencing of Besnoitia besnoiti strain Bb-Ger1.</title>
        <authorList>
            <person name="Schares G."/>
            <person name="Venepally P."/>
            <person name="Lorenzi H.A."/>
        </authorList>
    </citation>
    <scope>NUCLEOTIDE SEQUENCE [LARGE SCALE GENOMIC DNA]</scope>
    <source>
        <strain evidence="2 3">Bb-Ger1</strain>
    </source>
</reference>
<feature type="compositionally biased region" description="Basic and acidic residues" evidence="1">
    <location>
        <begin position="1625"/>
        <end position="1634"/>
    </location>
</feature>
<feature type="region of interest" description="Disordered" evidence="1">
    <location>
        <begin position="864"/>
        <end position="911"/>
    </location>
</feature>
<organism evidence="2 3">
    <name type="scientific">Besnoitia besnoiti</name>
    <name type="common">Apicomplexan protozoan</name>
    <dbReference type="NCBI Taxonomy" id="94643"/>
    <lineage>
        <taxon>Eukaryota</taxon>
        <taxon>Sar</taxon>
        <taxon>Alveolata</taxon>
        <taxon>Apicomplexa</taxon>
        <taxon>Conoidasida</taxon>
        <taxon>Coccidia</taxon>
        <taxon>Eucoccidiorida</taxon>
        <taxon>Eimeriorina</taxon>
        <taxon>Sarcocystidae</taxon>
        <taxon>Besnoitia</taxon>
    </lineage>
</organism>
<dbReference type="VEuPathDB" id="ToxoDB:BESB_062460"/>
<evidence type="ECO:0000313" key="2">
    <source>
        <dbReference type="EMBL" id="PFH35359.1"/>
    </source>
</evidence>
<feature type="region of interest" description="Disordered" evidence="1">
    <location>
        <begin position="93"/>
        <end position="217"/>
    </location>
</feature>
<protein>
    <submittedName>
        <fullName evidence="2">AP2 domain transcription factor AP2X-3</fullName>
    </submittedName>
</protein>
<feature type="compositionally biased region" description="Low complexity" evidence="1">
    <location>
        <begin position="381"/>
        <end position="402"/>
    </location>
</feature>
<dbReference type="KEGG" id="bbes:BESB_062460"/>
<feature type="compositionally biased region" description="Low complexity" evidence="1">
    <location>
        <begin position="813"/>
        <end position="828"/>
    </location>
</feature>
<feature type="region of interest" description="Disordered" evidence="1">
    <location>
        <begin position="234"/>
        <end position="279"/>
    </location>
</feature>
<feature type="region of interest" description="Disordered" evidence="1">
    <location>
        <begin position="1605"/>
        <end position="1646"/>
    </location>
</feature>
<feature type="region of interest" description="Disordered" evidence="1">
    <location>
        <begin position="37"/>
        <end position="61"/>
    </location>
</feature>
<feature type="region of interest" description="Disordered" evidence="1">
    <location>
        <begin position="1322"/>
        <end position="1368"/>
    </location>
</feature>
<feature type="compositionally biased region" description="Basic and acidic residues" evidence="1">
    <location>
        <begin position="113"/>
        <end position="128"/>
    </location>
</feature>
<feature type="compositionally biased region" description="Low complexity" evidence="1">
    <location>
        <begin position="234"/>
        <end position="244"/>
    </location>
</feature>
<comment type="caution">
    <text evidence="2">The sequence shown here is derived from an EMBL/GenBank/DDBJ whole genome shotgun (WGS) entry which is preliminary data.</text>
</comment>
<feature type="region of interest" description="Disordered" evidence="1">
    <location>
        <begin position="1818"/>
        <end position="1860"/>
    </location>
</feature>
<dbReference type="CDD" id="cd00043">
    <property type="entry name" value="CYCLIN_SF"/>
    <property type="match status" value="1"/>
</dbReference>
<feature type="compositionally biased region" description="Low complexity" evidence="1">
    <location>
        <begin position="867"/>
        <end position="880"/>
    </location>
</feature>
<feature type="compositionally biased region" description="Basic and acidic residues" evidence="1">
    <location>
        <begin position="895"/>
        <end position="908"/>
    </location>
</feature>
<name>A0A2A9MBW3_BESBE</name>
<feature type="region of interest" description="Disordered" evidence="1">
    <location>
        <begin position="1070"/>
        <end position="1093"/>
    </location>
</feature>
<feature type="compositionally biased region" description="Basic and acidic residues" evidence="1">
    <location>
        <begin position="1070"/>
        <end position="1081"/>
    </location>
</feature>
<feature type="compositionally biased region" description="Low complexity" evidence="1">
    <location>
        <begin position="266"/>
        <end position="278"/>
    </location>
</feature>
<feature type="compositionally biased region" description="Basic and acidic residues" evidence="1">
    <location>
        <begin position="1843"/>
        <end position="1852"/>
    </location>
</feature>
<gene>
    <name evidence="2" type="ORF">BESB_062460</name>
</gene>
<feature type="region of interest" description="Disordered" evidence="1">
    <location>
        <begin position="356"/>
        <end position="455"/>
    </location>
</feature>
<feature type="compositionally biased region" description="Basic and acidic residues" evidence="1">
    <location>
        <begin position="760"/>
        <end position="789"/>
    </location>
</feature>
<dbReference type="Proteomes" id="UP000224006">
    <property type="component" value="Chromosome V"/>
</dbReference>
<feature type="region of interest" description="Disordered" evidence="1">
    <location>
        <begin position="1721"/>
        <end position="1751"/>
    </location>
</feature>
<feature type="region of interest" description="Disordered" evidence="1">
    <location>
        <begin position="294"/>
        <end position="340"/>
    </location>
</feature>
<accession>A0A2A9MBW3</accession>
<evidence type="ECO:0000256" key="1">
    <source>
        <dbReference type="SAM" id="MobiDB-lite"/>
    </source>
</evidence>
<keyword evidence="3" id="KW-1185">Reference proteome</keyword>
<feature type="region of interest" description="Disordered" evidence="1">
    <location>
        <begin position="1"/>
        <end position="22"/>
    </location>
</feature>
<feature type="compositionally biased region" description="Basic and acidic residues" evidence="1">
    <location>
        <begin position="325"/>
        <end position="340"/>
    </location>
</feature>
<feature type="compositionally biased region" description="Basic and acidic residues" evidence="1">
    <location>
        <begin position="1322"/>
        <end position="1334"/>
    </location>
</feature>
<feature type="compositionally biased region" description="Polar residues" evidence="1">
    <location>
        <begin position="129"/>
        <end position="142"/>
    </location>
</feature>
<proteinExistence type="predicted"/>
<dbReference type="OrthoDB" id="332659at2759"/>
<feature type="compositionally biased region" description="Low complexity" evidence="1">
    <location>
        <begin position="174"/>
        <end position="188"/>
    </location>
</feature>
<dbReference type="GeneID" id="40311174"/>
<evidence type="ECO:0000313" key="3">
    <source>
        <dbReference type="Proteomes" id="UP000224006"/>
    </source>
</evidence>
<sequence length="2140" mass="222733">MESAAELRLSAQSTLPESLDPQNCKRRRLLALSRNVDHETCRGVESGDSQSDKDRSPCVSSSLFAQDLPHASSASEDARGLVVNPPLSVQVLETPAAEDIASTDVASTSAGREPAEPPQPKEKRRASTDNDASSIMANSRSSELLIPTGAVDDEIMSTSAPHSPARDGHNLLGSESDALPSPDDLSLSEPEEDDASPPRSTPNLPLPKATERPVLEGVAALSQQSLRLATLSSLGASASPSKALTRSSRPVSPSTLRGVAGGDSFGGSEAPGASEGAGVLRRDLGVARCALRDAADSQEGVMGEQAAVESSAVEEEEESGADASIVRKDEKESSEEGKLQADYDSLAALIQDALGGDSCGASARAPQSKRRRNAHYPGELSAARSHSSAGSRAAAQSACASSEQGRAGGRGGGEDFLSGTPGELGDAAREESSRPASSLRLHYDPRNGGVYDEEDAESAQASLSFLLGQHGTADALSSALASSWDHVSASQGGDTSTSDVPCSAYTPGQHGRPSQSRDPVKERMRRLAKDRETLKLSSQIASRFKSCRTEDVMRLLRRYLAASTRQVRDPETLERVVAACCYISSRQAMDGLSLSDICHELDAGAGQDAGASSRDSSGLFLKEAAEDAVKSEVSGASGGASSMSMRCKCLGRWVVRICRKLQLNALPAKEDDPEDRANRVLARVKQLLVAKMEEDEQRRPQLVDALLRAATQATEKKLPLSNDAPLEAFGSVSSASFSSCASSSASIDFLLGDHATTTGDRWKEGDDREALEAERSARREERAHGREARASAGAEELHVTPSGEDAPRRRRSTSFSASTQQTSASAPAESREQQALNDIEELLKGVGVTGALESFGSASFSATGDFDTSSSCASGDTASSPASQNKASTAGGAKAGEKGSRGDQEGRDGALPAKARHDDAMDAAGEGNENAATSQAEKMNSLPALLTQDVAPSLFNPVPEGLASASRGEDDALDFEALFQGSADLAAASPFSPVLTSLLSSSLPSADSLSNSRELQPSARLQLQRFTWLQKMRTEALEKLKKEKDAVFRGLVLLQRVLKLFYDSKGAEENDAKDDSAEKRDGKKKARGWTEEDPLDSQWRARGRCDSVSLASLIIIVFKWMQIPVSQRIVLEALHVDRKSVYKRRMEQTQILSTLFGRLRGLMSEKKQGVGLQESSAASATGQLASSLPPHLSALLQQVVENPATMQRLLALTEEDEDAEALISLSQAHAASHSHPQAEAGNPAVPAALQGASSPARASLLTPEEGTAASATARPLSGCERTAVPAETAAAARPSPLELGEDRASSPFLAAFLAQMAIGAGDREAGPVSEERRASAGSLREPPQAAAAPCSRKRRRGSAGAPSRLAGPVEEGECAAGAFGSEELRPRAGATGASPAVLAVAADSLPYRAEVAGLRGSFSQASARRRLSLVDAAALALASEAGEREGRASTLGAEEEGERGGAFSRGKAGGVDPRLALASVFSLGNKEGLSRAADGLPDAAGKSEAHTGRRLLELGNIDAPASFALGFTLAEALLRRGLSFSPSHLQETVEEASKAAAFAAAAAPRRRVSEGSEEKVSFSPDYTPLRLPTIEGNLGGAGGGRSQACCRKSGGAASASPLPSPQVFREGREREERAAQGGGGAGPEHLFLDSRATRDIIASFLAGARGDALCGPEGTGASLAGARGGADDDVRAGLWRGESRSSCGGSPSAFPAAYSPTAHLSLDTPVNRHPSSFLSASRRKSSRCPALPHSSATSLYRSRGAETPYGKASTSPSSLFAAAASMAGVLPSSLSSSSLSSVQSSPCLPASLSPASLDRQHCEGGYASSGSAQGLGPGAGPGGVPAREGECDDGRGDFAPNSPMSQALSLLRPASLGLAATSVSFFGAEDPSGVSSCASPRLSGAISASLATALAAPASAAGAARPPQGAPHAVDSSSIAMATVAHLKAAEKALLDSVPDSARVVSLQFERTQQRWVCKWQRHRPAGAPANRKEPWHRRCFSVIKYGYEGAHALAAAVAKKLRDGRRALLQKQRRIEEAELAAAHLADGLPRHGDALARGEPDEEEEGALVAENEADLDSRVAGDEDAASLPPGSPSQIRGEEEGEREGTTEGGGDLFAAAAKDKRTAWRERVTLEKIAVERRK</sequence>